<dbReference type="PANTHER" id="PTHR48196:SF1">
    <property type="entry name" value="DUF630 DOMAIN-CONTAINING PROTEIN"/>
    <property type="match status" value="1"/>
</dbReference>
<evidence type="ECO:0000313" key="3">
    <source>
        <dbReference type="EMBL" id="CAL5095453.1"/>
    </source>
</evidence>
<dbReference type="EMBL" id="OZ075120">
    <property type="protein sequence ID" value="CAL4894076.1"/>
    <property type="molecule type" value="Genomic_DNA"/>
</dbReference>
<feature type="compositionally biased region" description="Polar residues" evidence="1">
    <location>
        <begin position="67"/>
        <end position="76"/>
    </location>
</feature>
<dbReference type="AlphaFoldDB" id="A0ABC8VNF5"/>
<dbReference type="Proteomes" id="UP001497457">
    <property type="component" value="Chromosome 10rd"/>
</dbReference>
<reference evidence="2" key="1">
    <citation type="submission" date="2024-10" db="EMBL/GenBank/DDBJ databases">
        <authorList>
            <person name="Ryan C."/>
        </authorList>
    </citation>
    <scope>NUCLEOTIDE SEQUENCE [LARGE SCALE GENOMIC DNA]</scope>
</reference>
<organism evidence="2 4">
    <name type="scientific">Urochloa decumbens</name>
    <dbReference type="NCBI Taxonomy" id="240449"/>
    <lineage>
        <taxon>Eukaryota</taxon>
        <taxon>Viridiplantae</taxon>
        <taxon>Streptophyta</taxon>
        <taxon>Embryophyta</taxon>
        <taxon>Tracheophyta</taxon>
        <taxon>Spermatophyta</taxon>
        <taxon>Magnoliopsida</taxon>
        <taxon>Liliopsida</taxon>
        <taxon>Poales</taxon>
        <taxon>Poaceae</taxon>
        <taxon>PACMAD clade</taxon>
        <taxon>Panicoideae</taxon>
        <taxon>Panicodae</taxon>
        <taxon>Paniceae</taxon>
        <taxon>Melinidinae</taxon>
        <taxon>Urochloa</taxon>
    </lineage>
</organism>
<evidence type="ECO:0000313" key="2">
    <source>
        <dbReference type="EMBL" id="CAL4894076.1"/>
    </source>
</evidence>
<accession>A0ABC8VNF5</accession>
<dbReference type="EMBL" id="OZ075119">
    <property type="protein sequence ID" value="CAL5095453.1"/>
    <property type="molecule type" value="Genomic_DNA"/>
</dbReference>
<gene>
    <name evidence="3" type="ORF">URODEC1_LOCUS116431</name>
    <name evidence="2" type="ORF">URODEC1_LOCUS5177</name>
</gene>
<feature type="region of interest" description="Disordered" evidence="1">
    <location>
        <begin position="63"/>
        <end position="116"/>
    </location>
</feature>
<evidence type="ECO:0000256" key="1">
    <source>
        <dbReference type="SAM" id="MobiDB-lite"/>
    </source>
</evidence>
<name>A0ABC8VNF5_9POAL</name>
<protein>
    <submittedName>
        <fullName evidence="2">Uncharacterized protein</fullName>
    </submittedName>
</protein>
<feature type="region of interest" description="Disordered" evidence="1">
    <location>
        <begin position="148"/>
        <end position="179"/>
    </location>
</feature>
<dbReference type="PANTHER" id="PTHR48196">
    <property type="entry name" value="DUF630 DOMAIN-CONTAINING PROTEIN"/>
    <property type="match status" value="1"/>
</dbReference>
<proteinExistence type="predicted"/>
<sequence length="179" mass="19592">MEEGEPGAGGGAAVAEDAMSRFSLDASAGGRHSTLLDEYERLAFEAQLNRAIVLRRCYSEPSPVRVAQQQVPTPQRQKPPAAGGGGDAARAIRGAAAPPDQGQQGDEPPRRDGDAGGGRFWRLHEVVARWLEALRPVFRWLRSAWERRRRKEPADEGASAARRPPPTVPPRVQLLDYLR</sequence>
<dbReference type="Proteomes" id="UP001497457">
    <property type="component" value="Chromosome 9rd"/>
</dbReference>
<keyword evidence="4" id="KW-1185">Reference proteome</keyword>
<evidence type="ECO:0000313" key="4">
    <source>
        <dbReference type="Proteomes" id="UP001497457"/>
    </source>
</evidence>
<feature type="compositionally biased region" description="Low complexity" evidence="1">
    <location>
        <begin position="88"/>
        <end position="106"/>
    </location>
</feature>